<protein>
    <recommendedName>
        <fullName evidence="10">MFS transporter</fullName>
    </recommendedName>
</protein>
<feature type="transmembrane region" description="Helical" evidence="7">
    <location>
        <begin position="218"/>
        <end position="243"/>
    </location>
</feature>
<evidence type="ECO:0000313" key="9">
    <source>
        <dbReference type="Proteomes" id="UP001206483"/>
    </source>
</evidence>
<evidence type="ECO:0000313" key="8">
    <source>
        <dbReference type="EMBL" id="MCP2312612.1"/>
    </source>
</evidence>
<evidence type="ECO:0000256" key="6">
    <source>
        <dbReference type="ARBA" id="ARBA00023136"/>
    </source>
</evidence>
<feature type="transmembrane region" description="Helical" evidence="7">
    <location>
        <begin position="107"/>
        <end position="124"/>
    </location>
</feature>
<dbReference type="PANTHER" id="PTHR23517:SF2">
    <property type="entry name" value="MULTIDRUG RESISTANCE PROTEIN MDTH"/>
    <property type="match status" value="1"/>
</dbReference>
<dbReference type="InterPro" id="IPR011701">
    <property type="entry name" value="MFS"/>
</dbReference>
<feature type="transmembrane region" description="Helical" evidence="7">
    <location>
        <begin position="51"/>
        <end position="74"/>
    </location>
</feature>
<feature type="transmembrane region" description="Helical" evidence="7">
    <location>
        <begin position="249"/>
        <end position="268"/>
    </location>
</feature>
<dbReference type="Gene3D" id="1.20.1250.20">
    <property type="entry name" value="MFS general substrate transporter like domains"/>
    <property type="match status" value="1"/>
</dbReference>
<keyword evidence="5 7" id="KW-1133">Transmembrane helix</keyword>
<comment type="subcellular location">
    <subcellularLocation>
        <location evidence="1">Cell membrane</location>
        <topology evidence="1">Multi-pass membrane protein</topology>
    </subcellularLocation>
</comment>
<dbReference type="Pfam" id="PF07690">
    <property type="entry name" value="MFS_1"/>
    <property type="match status" value="1"/>
</dbReference>
<reference evidence="8 9" key="1">
    <citation type="submission" date="2022-06" db="EMBL/GenBank/DDBJ databases">
        <title>Sequencing the genomes of 1000 actinobacteria strains.</title>
        <authorList>
            <person name="Klenk H.-P."/>
        </authorList>
    </citation>
    <scope>NUCLEOTIDE SEQUENCE [LARGE SCALE GENOMIC DNA]</scope>
    <source>
        <strain evidence="8 9">DSM 41656</strain>
    </source>
</reference>
<comment type="caution">
    <text evidence="8">The sequence shown here is derived from an EMBL/GenBank/DDBJ whole genome shotgun (WGS) entry which is preliminary data.</text>
</comment>
<feature type="transmembrane region" description="Helical" evidence="7">
    <location>
        <begin position="21"/>
        <end position="45"/>
    </location>
</feature>
<name>A0ABT1J5A6_9ACTN</name>
<dbReference type="EMBL" id="JAMZDX010000005">
    <property type="protein sequence ID" value="MCP2312612.1"/>
    <property type="molecule type" value="Genomic_DNA"/>
</dbReference>
<evidence type="ECO:0000256" key="1">
    <source>
        <dbReference type="ARBA" id="ARBA00004651"/>
    </source>
</evidence>
<keyword evidence="3" id="KW-1003">Cell membrane</keyword>
<gene>
    <name evidence="8" type="ORF">FHR36_005778</name>
</gene>
<evidence type="ECO:0000256" key="2">
    <source>
        <dbReference type="ARBA" id="ARBA00022448"/>
    </source>
</evidence>
<evidence type="ECO:0008006" key="10">
    <source>
        <dbReference type="Google" id="ProtNLM"/>
    </source>
</evidence>
<keyword evidence="6 7" id="KW-0472">Membrane</keyword>
<evidence type="ECO:0000256" key="5">
    <source>
        <dbReference type="ARBA" id="ARBA00022989"/>
    </source>
</evidence>
<dbReference type="Proteomes" id="UP001206483">
    <property type="component" value="Unassembled WGS sequence"/>
</dbReference>
<dbReference type="SUPFAM" id="SSF103473">
    <property type="entry name" value="MFS general substrate transporter"/>
    <property type="match status" value="1"/>
</dbReference>
<feature type="transmembrane region" description="Helical" evidence="7">
    <location>
        <begin position="289"/>
        <end position="307"/>
    </location>
</feature>
<feature type="transmembrane region" description="Helical" evidence="7">
    <location>
        <begin position="145"/>
        <end position="166"/>
    </location>
</feature>
<evidence type="ECO:0000256" key="7">
    <source>
        <dbReference type="SAM" id="Phobius"/>
    </source>
</evidence>
<dbReference type="InterPro" id="IPR050171">
    <property type="entry name" value="MFS_Transporters"/>
</dbReference>
<evidence type="ECO:0000256" key="3">
    <source>
        <dbReference type="ARBA" id="ARBA00022475"/>
    </source>
</evidence>
<keyword evidence="4 7" id="KW-0812">Transmembrane</keyword>
<keyword evidence="2" id="KW-0813">Transport</keyword>
<dbReference type="InterPro" id="IPR036259">
    <property type="entry name" value="MFS_trans_sf"/>
</dbReference>
<dbReference type="PANTHER" id="PTHR23517">
    <property type="entry name" value="RESISTANCE PROTEIN MDTM, PUTATIVE-RELATED-RELATED"/>
    <property type="match status" value="1"/>
</dbReference>
<proteinExistence type="predicted"/>
<organism evidence="8 9">
    <name type="scientific">Kitasatospora paracochleata</name>
    <dbReference type="NCBI Taxonomy" id="58354"/>
    <lineage>
        <taxon>Bacteria</taxon>
        <taxon>Bacillati</taxon>
        <taxon>Actinomycetota</taxon>
        <taxon>Actinomycetes</taxon>
        <taxon>Kitasatosporales</taxon>
        <taxon>Streptomycetaceae</taxon>
        <taxon>Kitasatospora</taxon>
    </lineage>
</organism>
<evidence type="ECO:0000256" key="4">
    <source>
        <dbReference type="ARBA" id="ARBA00022692"/>
    </source>
</evidence>
<dbReference type="RefSeq" id="WP_253801785.1">
    <property type="nucleotide sequence ID" value="NZ_BAAAUB010000082.1"/>
</dbReference>
<sequence length="416" mass="43175">MAPLASWLVSRGILLEPGPRRTLAVASFVNQLGGSAFMLSAALFYTRMVGLSVAQVGGGMAVSALVGLLAGVPVGRLADRRGPREVYLATLAVQAVAMASLALVRSFWLFVAVLCVVELAASATQASRGPLVRRLAGERPVRYRAYLRAVANLAGSLGALPVALAVQLDTRGAYLCLVLGNALSYLVTLAVVSRIPTLPPLRQPAGTGRWTALRDRPYLAVTVLDGLMSLQGDVLTFALPLWIVGHTGAPRWMVGTCVLLNTGLVVALQVRASRGVDSSTTAARVWRRSGWAFLAGTAVIALTGGALPGWAAALLLLLAVAVHTVGELWLAAGSFELRFSLAPAHAQGQYSGVFRLGSGLVGVASPSVLGLLCIGWGAPGWLLLGAGFVLAAAAMPPTVRWAERSRSGRPPLATAA</sequence>
<accession>A0ABT1J5A6</accession>
<feature type="transmembrane region" description="Helical" evidence="7">
    <location>
        <begin position="172"/>
        <end position="192"/>
    </location>
</feature>
<keyword evidence="9" id="KW-1185">Reference proteome</keyword>